<dbReference type="EMBL" id="SGPM01000067">
    <property type="protein sequence ID" value="THH30797.1"/>
    <property type="molecule type" value="Genomic_DNA"/>
</dbReference>
<proteinExistence type="predicted"/>
<dbReference type="Proteomes" id="UP000308730">
    <property type="component" value="Unassembled WGS sequence"/>
</dbReference>
<dbReference type="Pfam" id="PF00069">
    <property type="entry name" value="Pkinase"/>
    <property type="match status" value="2"/>
</dbReference>
<dbReference type="AlphaFoldDB" id="A0A4S4MYS2"/>
<dbReference type="GO" id="GO:0045719">
    <property type="term" value="P:negative regulation of glycogen biosynthetic process"/>
    <property type="evidence" value="ECO:0007669"/>
    <property type="project" value="TreeGrafter"/>
</dbReference>
<feature type="compositionally biased region" description="Low complexity" evidence="4">
    <location>
        <begin position="473"/>
        <end position="485"/>
    </location>
</feature>
<feature type="region of interest" description="Disordered" evidence="4">
    <location>
        <begin position="406"/>
        <end position="449"/>
    </location>
</feature>
<keyword evidence="2 3" id="KW-0067">ATP-binding</keyword>
<accession>A0A4S4MYS2</accession>
<dbReference type="InterPro" id="IPR008271">
    <property type="entry name" value="Ser/Thr_kinase_AS"/>
</dbReference>
<dbReference type="PANTHER" id="PTHR24346">
    <property type="entry name" value="MAP/MICROTUBULE AFFINITY-REGULATING KINASE"/>
    <property type="match status" value="1"/>
</dbReference>
<sequence>MRPLCSVVQKEKSIASTVTFALFLAVPRAPSPPSLSGQYIYPAAPGSTRPPCPVAAPIVLLPFVAVVHGGLSTPFVCHRQRLSPAMHPPAHTSSPAFGYLSPPIDSADDASDDGDHLQTPLTQHDHLPTHQPYAVYQRQHKYNVSPFHAYSSPEQHSHDASDTNLVKPHTEHASFSSLLTPLAERNFASNTLDGFYTYSSPPSNALDLANASLEFDPFAASFGASVDHTQVSGHGLESYSLGSSPSVDTPSDLPPLPSLTVDSLADICASSLDGSLLFEPPTDHSSIPFYTPKGRMYSPRFPEDHNLNPFFARTYLLGDELGAGGYGFVMTARHLERGHEVAVKFIIKKKVPDHCWWQDEVLGRVPTEVLVMSLLNHKYIVKCLDLFEDDLYFYLVQELHGTPWVSRNKSKKGKQMTAPGNLATVSPAQLSTPSLTPSPSTESESSLLGTPPQLQVELLDNTSSMSNQDMLVSPSPESSSLISTSPPFPIQKKQSKHKRLSESQARYIFAQVVEAAHYLDCQGITHCDIKDENLVVDKDLNVKLIDFGSAVVADPSEPRPYYDLFFGTTAYAASEILQKQPYLAAPAEMWTLGVLLSYLLTGNSPFPTEQDAIDARIVVKDNMSGKLSRAAVGLMQRCLEKDPLKRADIQEVREHRWLKGALDRAQLREQVD</sequence>
<organism evidence="6 7">
    <name type="scientific">Antrodiella citrinella</name>
    <dbReference type="NCBI Taxonomy" id="2447956"/>
    <lineage>
        <taxon>Eukaryota</taxon>
        <taxon>Fungi</taxon>
        <taxon>Dikarya</taxon>
        <taxon>Basidiomycota</taxon>
        <taxon>Agaricomycotina</taxon>
        <taxon>Agaricomycetes</taxon>
        <taxon>Polyporales</taxon>
        <taxon>Steccherinaceae</taxon>
        <taxon>Antrodiella</taxon>
    </lineage>
</organism>
<feature type="compositionally biased region" description="Low complexity" evidence="4">
    <location>
        <begin position="430"/>
        <end position="449"/>
    </location>
</feature>
<dbReference type="PROSITE" id="PS00108">
    <property type="entry name" value="PROTEIN_KINASE_ST"/>
    <property type="match status" value="1"/>
</dbReference>
<dbReference type="SMART" id="SM00220">
    <property type="entry name" value="S_TKc"/>
    <property type="match status" value="1"/>
</dbReference>
<dbReference type="PROSITE" id="PS00107">
    <property type="entry name" value="PROTEIN_KINASE_ATP"/>
    <property type="match status" value="1"/>
</dbReference>
<evidence type="ECO:0000256" key="3">
    <source>
        <dbReference type="PROSITE-ProRule" id="PRU10141"/>
    </source>
</evidence>
<keyword evidence="7" id="KW-1185">Reference proteome</keyword>
<dbReference type="OrthoDB" id="10252171at2759"/>
<evidence type="ECO:0000313" key="6">
    <source>
        <dbReference type="EMBL" id="THH30797.1"/>
    </source>
</evidence>
<dbReference type="SUPFAM" id="SSF56112">
    <property type="entry name" value="Protein kinase-like (PK-like)"/>
    <property type="match status" value="1"/>
</dbReference>
<dbReference type="PANTHER" id="PTHR24346:SF72">
    <property type="entry name" value="CAMK PROTEIN KINASE"/>
    <property type="match status" value="1"/>
</dbReference>
<evidence type="ECO:0000256" key="2">
    <source>
        <dbReference type="ARBA" id="ARBA00022840"/>
    </source>
</evidence>
<dbReference type="InterPro" id="IPR017441">
    <property type="entry name" value="Protein_kinase_ATP_BS"/>
</dbReference>
<feature type="region of interest" description="Disordered" evidence="4">
    <location>
        <begin position="466"/>
        <end position="496"/>
    </location>
</feature>
<dbReference type="GO" id="GO:0005634">
    <property type="term" value="C:nucleus"/>
    <property type="evidence" value="ECO:0007669"/>
    <property type="project" value="TreeGrafter"/>
</dbReference>
<evidence type="ECO:0000256" key="1">
    <source>
        <dbReference type="ARBA" id="ARBA00022741"/>
    </source>
</evidence>
<evidence type="ECO:0000259" key="5">
    <source>
        <dbReference type="PROSITE" id="PS50011"/>
    </source>
</evidence>
<name>A0A4S4MYS2_9APHY</name>
<dbReference type="GO" id="GO:0004674">
    <property type="term" value="F:protein serine/threonine kinase activity"/>
    <property type="evidence" value="ECO:0007669"/>
    <property type="project" value="TreeGrafter"/>
</dbReference>
<dbReference type="GO" id="GO:0005829">
    <property type="term" value="C:cytosol"/>
    <property type="evidence" value="ECO:0007669"/>
    <property type="project" value="TreeGrafter"/>
</dbReference>
<dbReference type="InterPro" id="IPR000719">
    <property type="entry name" value="Prot_kinase_dom"/>
</dbReference>
<keyword evidence="1 3" id="KW-0547">Nucleotide-binding</keyword>
<evidence type="ECO:0000313" key="7">
    <source>
        <dbReference type="Proteomes" id="UP000308730"/>
    </source>
</evidence>
<dbReference type="PROSITE" id="PS50011">
    <property type="entry name" value="PROTEIN_KINASE_DOM"/>
    <property type="match status" value="1"/>
</dbReference>
<gene>
    <name evidence="6" type="ORF">EUX98_g3385</name>
</gene>
<feature type="domain" description="Protein kinase" evidence="5">
    <location>
        <begin position="315"/>
        <end position="658"/>
    </location>
</feature>
<dbReference type="Gene3D" id="1.10.510.10">
    <property type="entry name" value="Transferase(Phosphotransferase) domain 1"/>
    <property type="match status" value="1"/>
</dbReference>
<dbReference type="GO" id="GO:0005524">
    <property type="term" value="F:ATP binding"/>
    <property type="evidence" value="ECO:0007669"/>
    <property type="project" value="UniProtKB-UniRule"/>
</dbReference>
<comment type="caution">
    <text evidence="6">The sequence shown here is derived from an EMBL/GenBank/DDBJ whole genome shotgun (WGS) entry which is preliminary data.</text>
</comment>
<dbReference type="GO" id="GO:0035556">
    <property type="term" value="P:intracellular signal transduction"/>
    <property type="evidence" value="ECO:0007669"/>
    <property type="project" value="TreeGrafter"/>
</dbReference>
<dbReference type="Gene3D" id="3.30.200.20">
    <property type="entry name" value="Phosphorylase Kinase, domain 1"/>
    <property type="match status" value="1"/>
</dbReference>
<protein>
    <recommendedName>
        <fullName evidence="5">Protein kinase domain-containing protein</fullName>
    </recommendedName>
</protein>
<reference evidence="6 7" key="1">
    <citation type="submission" date="2019-02" db="EMBL/GenBank/DDBJ databases">
        <title>Genome sequencing of the rare red list fungi Antrodiella citrinella (Flaviporus citrinellus).</title>
        <authorList>
            <person name="Buettner E."/>
            <person name="Kellner H."/>
        </authorList>
    </citation>
    <scope>NUCLEOTIDE SEQUENCE [LARGE SCALE GENOMIC DNA]</scope>
    <source>
        <strain evidence="6 7">DSM 108506</strain>
    </source>
</reference>
<dbReference type="InterPro" id="IPR011009">
    <property type="entry name" value="Kinase-like_dom_sf"/>
</dbReference>
<evidence type="ECO:0000256" key="4">
    <source>
        <dbReference type="SAM" id="MobiDB-lite"/>
    </source>
</evidence>
<feature type="binding site" evidence="3">
    <location>
        <position position="349"/>
    </location>
    <ligand>
        <name>ATP</name>
        <dbReference type="ChEBI" id="CHEBI:30616"/>
    </ligand>
</feature>